<dbReference type="EMBL" id="HBUE01095230">
    <property type="protein sequence ID" value="CAG6483185.1"/>
    <property type="molecule type" value="Transcribed_RNA"/>
</dbReference>
<protein>
    <submittedName>
        <fullName evidence="3">(northern house mosquito) hypothetical protein</fullName>
    </submittedName>
</protein>
<proteinExistence type="predicted"/>
<dbReference type="EMBL" id="HBUE01095229">
    <property type="protein sequence ID" value="CAG6483184.1"/>
    <property type="molecule type" value="Transcribed_RNA"/>
</dbReference>
<evidence type="ECO:0000256" key="1">
    <source>
        <dbReference type="SAM" id="Phobius"/>
    </source>
</evidence>
<organism evidence="3">
    <name type="scientific">Culex pipiens</name>
    <name type="common">House mosquito</name>
    <dbReference type="NCBI Taxonomy" id="7175"/>
    <lineage>
        <taxon>Eukaryota</taxon>
        <taxon>Metazoa</taxon>
        <taxon>Ecdysozoa</taxon>
        <taxon>Arthropoda</taxon>
        <taxon>Hexapoda</taxon>
        <taxon>Insecta</taxon>
        <taxon>Pterygota</taxon>
        <taxon>Neoptera</taxon>
        <taxon>Endopterygota</taxon>
        <taxon>Diptera</taxon>
        <taxon>Nematocera</taxon>
        <taxon>Culicoidea</taxon>
        <taxon>Culicidae</taxon>
        <taxon>Culicinae</taxon>
        <taxon>Culicini</taxon>
        <taxon>Culex</taxon>
        <taxon>Culex</taxon>
    </lineage>
</organism>
<dbReference type="EMBL" id="HBUE01095228">
    <property type="protein sequence ID" value="CAG6483182.1"/>
    <property type="molecule type" value="Transcribed_RNA"/>
</dbReference>
<feature type="transmembrane region" description="Helical" evidence="1">
    <location>
        <begin position="206"/>
        <end position="224"/>
    </location>
</feature>
<reference evidence="3" key="1">
    <citation type="submission" date="2021-05" db="EMBL/GenBank/DDBJ databases">
        <authorList>
            <person name="Alioto T."/>
            <person name="Alioto T."/>
            <person name="Gomez Garrido J."/>
        </authorList>
    </citation>
    <scope>NUCLEOTIDE SEQUENCE</scope>
</reference>
<keyword evidence="1" id="KW-0812">Transmembrane</keyword>
<accession>A0A8D8BXL9</accession>
<evidence type="ECO:0000256" key="2">
    <source>
        <dbReference type="SAM" id="SignalP"/>
    </source>
</evidence>
<sequence length="323" mass="35770">MLVVTLGLLQLQLDLLLAAFTAGHCHREVALLIYLAGCGERHRDLEAVFGRNVSPFGVQFALLRLLDYNVSVGVQQRSIDQLFLPVGALHQDHLPGLAISADHLERFTLAQSFTTLHQHADALQQLLDVLTVRALNQNLVSVGVRRQDVIVQLQDLPVFVQNKLDLLAVLVLHAFQLQRHSLGVRVLTVLRLLAVVVQAGHADGHVHLLVLLGLLLLLLVFTLVERWHIDRTLVLEDHFTVATILLLLLHIRLRLPSVLSLRQRNAVRDVSGCVVLARNHHLSATSTTGRIHLALVRVDLLEDALQVPVRDGVAVMARGQGRS</sequence>
<evidence type="ECO:0000313" key="3">
    <source>
        <dbReference type="EMBL" id="CAG6483185.1"/>
    </source>
</evidence>
<keyword evidence="2" id="KW-0732">Signal</keyword>
<dbReference type="EMBL" id="HBUE01095226">
    <property type="protein sequence ID" value="CAG6483181.1"/>
    <property type="molecule type" value="Transcribed_RNA"/>
</dbReference>
<dbReference type="AlphaFoldDB" id="A0A8D8BXL9"/>
<keyword evidence="1" id="KW-1133">Transmembrane helix</keyword>
<feature type="chain" id="PRO_5036260443" evidence="2">
    <location>
        <begin position="19"/>
        <end position="323"/>
    </location>
</feature>
<keyword evidence="1" id="KW-0472">Membrane</keyword>
<feature type="signal peptide" evidence="2">
    <location>
        <begin position="1"/>
        <end position="18"/>
    </location>
</feature>
<name>A0A8D8BXL9_CULPI</name>